<organism evidence="2 3">
    <name type="scientific">Notoacmeibacter marinus</name>
    <dbReference type="NCBI Taxonomy" id="1876515"/>
    <lineage>
        <taxon>Bacteria</taxon>
        <taxon>Pseudomonadati</taxon>
        <taxon>Pseudomonadota</taxon>
        <taxon>Alphaproteobacteria</taxon>
        <taxon>Hyphomicrobiales</taxon>
        <taxon>Notoacmeibacteraceae</taxon>
        <taxon>Notoacmeibacter</taxon>
    </lineage>
</organism>
<keyword evidence="1" id="KW-0472">Membrane</keyword>
<accession>A0A231V2M9</accession>
<dbReference type="Proteomes" id="UP000215405">
    <property type="component" value="Unassembled WGS sequence"/>
</dbReference>
<evidence type="ECO:0000313" key="3">
    <source>
        <dbReference type="Proteomes" id="UP000215405"/>
    </source>
</evidence>
<evidence type="ECO:0000313" key="2">
    <source>
        <dbReference type="EMBL" id="OXT02439.1"/>
    </source>
</evidence>
<dbReference type="EMBL" id="NBYO01000001">
    <property type="protein sequence ID" value="OXT02439.1"/>
    <property type="molecule type" value="Genomic_DNA"/>
</dbReference>
<dbReference type="AlphaFoldDB" id="A0A231V2M9"/>
<comment type="caution">
    <text evidence="2">The sequence shown here is derived from an EMBL/GenBank/DDBJ whole genome shotgun (WGS) entry which is preliminary data.</text>
</comment>
<keyword evidence="1" id="KW-0812">Transmembrane</keyword>
<proteinExistence type="predicted"/>
<protein>
    <submittedName>
        <fullName evidence="2">Uncharacterized protein</fullName>
    </submittedName>
</protein>
<feature type="transmembrane region" description="Helical" evidence="1">
    <location>
        <begin position="189"/>
        <end position="222"/>
    </location>
</feature>
<sequence length="232" mass="25871">MLEKEDFDFQDAMMTRLTAPVSRPDEDAIERVLDAIDPYFEPMLEGTAPRASHAPVGAMVNGLHEIDDSLSGLKIDPLEGVNRTHTAITAFLLMQAIQTLDDYEIADEFASFMDLRANPEGIIANAGEMVDLAAAIDHDALAKHIAREADRDEAFVEALRHMRDLIDRNSERIREFSLRGDGREGSWSIWLIVTCSLSNVVCAVVAGVVLVIVAGVIIYRIATRRRRRRRRG</sequence>
<dbReference type="RefSeq" id="WP_094076394.1">
    <property type="nucleotide sequence ID" value="NZ_NBYO01000001.1"/>
</dbReference>
<keyword evidence="1" id="KW-1133">Transmembrane helix</keyword>
<keyword evidence="3" id="KW-1185">Reference proteome</keyword>
<reference evidence="3" key="1">
    <citation type="journal article" date="2017" name="Int. J. Syst. Evol. Microbiol.">
        <title>Notoacmeibacter marinus gen. nov., sp. nov., isolated from the gut of a limpet and proposal of Notoacmeibacteraceae fam. nov. in the order Rhizobiales of the class Alphaproteobacteria.</title>
        <authorList>
            <person name="Huang Z."/>
            <person name="Guo F."/>
            <person name="Lai Q."/>
        </authorList>
    </citation>
    <scope>NUCLEOTIDE SEQUENCE [LARGE SCALE GENOMIC DNA]</scope>
    <source>
        <strain evidence="3">XMTR2A4</strain>
    </source>
</reference>
<name>A0A231V2M9_9HYPH</name>
<gene>
    <name evidence="2" type="ORF">B7H23_05955</name>
</gene>
<evidence type="ECO:0000256" key="1">
    <source>
        <dbReference type="SAM" id="Phobius"/>
    </source>
</evidence>